<dbReference type="SUPFAM" id="SSF50891">
    <property type="entry name" value="Cyclophilin-like"/>
    <property type="match status" value="1"/>
</dbReference>
<dbReference type="AlphaFoldDB" id="A0A1I3D5W4"/>
<dbReference type="RefSeq" id="WP_218155396.1">
    <property type="nucleotide sequence ID" value="NZ_FOPY01000010.1"/>
</dbReference>
<keyword evidence="3" id="KW-1185">Reference proteome</keyword>
<gene>
    <name evidence="2" type="ORF">SAMN04487959_11041</name>
</gene>
<dbReference type="InterPro" id="IPR041183">
    <property type="entry name" value="Cyclophilin-like"/>
</dbReference>
<dbReference type="EMBL" id="FOPY01000010">
    <property type="protein sequence ID" value="SFH82124.1"/>
    <property type="molecule type" value="Genomic_DNA"/>
</dbReference>
<evidence type="ECO:0000313" key="2">
    <source>
        <dbReference type="EMBL" id="SFH82124.1"/>
    </source>
</evidence>
<evidence type="ECO:0000313" key="3">
    <source>
        <dbReference type="Proteomes" id="UP000199040"/>
    </source>
</evidence>
<dbReference type="Pfam" id="PF18050">
    <property type="entry name" value="Cyclophil_like2"/>
    <property type="match status" value="1"/>
</dbReference>
<proteinExistence type="predicted"/>
<organism evidence="2 3">
    <name type="scientific">Modicisalibacter xianhensis</name>
    <dbReference type="NCBI Taxonomy" id="442341"/>
    <lineage>
        <taxon>Bacteria</taxon>
        <taxon>Pseudomonadati</taxon>
        <taxon>Pseudomonadota</taxon>
        <taxon>Gammaproteobacteria</taxon>
        <taxon>Oceanospirillales</taxon>
        <taxon>Halomonadaceae</taxon>
        <taxon>Modicisalibacter</taxon>
    </lineage>
</organism>
<protein>
    <recommendedName>
        <fullName evidence="1">Cyclophilin-like domain-containing protein</fullName>
    </recommendedName>
</protein>
<name>A0A1I3D5W4_9GAMM</name>
<feature type="domain" description="Cyclophilin-like" evidence="1">
    <location>
        <begin position="36"/>
        <end position="143"/>
    </location>
</feature>
<accession>A0A1I3D5W4</accession>
<dbReference type="Proteomes" id="UP000199040">
    <property type="component" value="Unassembled WGS sequence"/>
</dbReference>
<dbReference type="STRING" id="442341.SAMN04487959_11041"/>
<evidence type="ECO:0000259" key="1">
    <source>
        <dbReference type="Pfam" id="PF18050"/>
    </source>
</evidence>
<dbReference type="Gene3D" id="2.40.100.20">
    <property type="match status" value="1"/>
</dbReference>
<dbReference type="InterPro" id="IPR029000">
    <property type="entry name" value="Cyclophilin-like_dom_sf"/>
</dbReference>
<reference evidence="2 3" key="1">
    <citation type="submission" date="2016-10" db="EMBL/GenBank/DDBJ databases">
        <authorList>
            <person name="de Groot N.N."/>
        </authorList>
    </citation>
    <scope>NUCLEOTIDE SEQUENCE [LARGE SCALE GENOMIC DNA]</scope>
    <source>
        <strain evidence="2 3">CGMCC 1.6848</strain>
    </source>
</reference>
<sequence length="147" mass="15430">MPRITSKRALGCSDAVKGASTTTLSGENHTMDIVFDVEGQQISALLDDTAAARAFADMLPLELSLDDFGAGVEKIADLPGSLPIGEAPSGMTPRAGDITYYAPWGNLAIFRQGFSYAKGLVKLGGFTADFTAIDHSGPIKVIIRPAK</sequence>